<dbReference type="EMBL" id="LC066375">
    <property type="protein sequence ID" value="BAT27533.1"/>
    <property type="molecule type" value="Genomic_DNA"/>
</dbReference>
<name>A0A0P0Z0Z4_9HYPH</name>
<dbReference type="SUPFAM" id="SSF51338">
    <property type="entry name" value="Composite domain of metallo-dependent hydrolases"/>
    <property type="match status" value="1"/>
</dbReference>
<dbReference type="InterPro" id="IPR006680">
    <property type="entry name" value="Amidohydro-rel"/>
</dbReference>
<sequence length="453" mass="48119">MLIRADTMLTPQGWRDDAIVVIGADGRIAGVEDAAGRRGDMNVPVLLPALSNLHSHSFQRAMAGLTEWRGPTGRDSFWTWRSLMYRFLDVLTPDDIEAIAAFAFMEMLESGFGAVAEFHYLHRAAGAVAYDDPAELSVRIAAAAATSGIGLTLLPVLYQTGGLDGRALAGGQQRFYNDLDGFARLMDGARQALAALPGDTMLGVAPHSLRAVPAGSLSELLALNPTGPFHIHAGEQEVEVAEVLEATGLRPIQLLLERYGVDERWCVIHATHMDAAETRGLAASGAVAGLCPVTEANLGDGIFNAVDYGSAGGRLGIGSDSNIRIATGEELRQLEYSQRLRHRERAVLARPGGSVARHLYDAALAGGAQALARNSGAVDTGRWADLVALDPARFSGRAEGDGLLDGFVFTGDSRAVTHVWSAGRHVVADGAHKGRAEIAARYRTVCARLDRLA</sequence>
<dbReference type="InterPro" id="IPR051607">
    <property type="entry name" value="Metallo-dep_hydrolases"/>
</dbReference>
<dbReference type="NCBIfam" id="TIGR02022">
    <property type="entry name" value="hutF"/>
    <property type="match status" value="1"/>
</dbReference>
<evidence type="ECO:0000256" key="1">
    <source>
        <dbReference type="ARBA" id="ARBA00001947"/>
    </source>
</evidence>
<evidence type="ECO:0000313" key="6">
    <source>
        <dbReference type="EMBL" id="BAT27533.1"/>
    </source>
</evidence>
<dbReference type="GO" id="GO:0019239">
    <property type="term" value="F:deaminase activity"/>
    <property type="evidence" value="ECO:0007669"/>
    <property type="project" value="TreeGrafter"/>
</dbReference>
<keyword evidence="2" id="KW-0479">Metal-binding</keyword>
<evidence type="ECO:0000256" key="2">
    <source>
        <dbReference type="ARBA" id="ARBA00022723"/>
    </source>
</evidence>
<dbReference type="InterPro" id="IPR011059">
    <property type="entry name" value="Metal-dep_hydrolase_composite"/>
</dbReference>
<dbReference type="Gene3D" id="3.20.20.140">
    <property type="entry name" value="Metal-dependent hydrolases"/>
    <property type="match status" value="1"/>
</dbReference>
<evidence type="ECO:0000256" key="3">
    <source>
        <dbReference type="ARBA" id="ARBA00022801"/>
    </source>
</evidence>
<dbReference type="GO" id="GO:0005829">
    <property type="term" value="C:cytosol"/>
    <property type="evidence" value="ECO:0007669"/>
    <property type="project" value="TreeGrafter"/>
</dbReference>
<dbReference type="PANTHER" id="PTHR11271:SF48">
    <property type="entry name" value="AMIDOHYDROLASE-RELATED DOMAIN-CONTAINING PROTEIN"/>
    <property type="match status" value="1"/>
</dbReference>
<dbReference type="Pfam" id="PF01979">
    <property type="entry name" value="Amidohydro_1"/>
    <property type="match status" value="1"/>
</dbReference>
<dbReference type="AlphaFoldDB" id="A0A0P0Z0Z4"/>
<keyword evidence="4" id="KW-0862">Zinc</keyword>
<dbReference type="NCBIfam" id="NF006684">
    <property type="entry name" value="PRK09229.1-5"/>
    <property type="match status" value="1"/>
</dbReference>
<dbReference type="InterPro" id="IPR010252">
    <property type="entry name" value="HutF"/>
</dbReference>
<comment type="cofactor">
    <cofactor evidence="1">
        <name>Zn(2+)</name>
        <dbReference type="ChEBI" id="CHEBI:29105"/>
    </cofactor>
</comment>
<dbReference type="InterPro" id="IPR032466">
    <property type="entry name" value="Metal_Hydrolase"/>
</dbReference>
<proteinExistence type="predicted"/>
<keyword evidence="3" id="KW-0378">Hydrolase</keyword>
<dbReference type="Gene3D" id="2.30.40.10">
    <property type="entry name" value="Urease, subunit C, domain 1"/>
    <property type="match status" value="1"/>
</dbReference>
<protein>
    <submittedName>
        <fullName evidence="6">N-formimino-L-glutamate deiminase</fullName>
    </submittedName>
</protein>
<organism evidence="6">
    <name type="scientific">Aureimonas frigidaquae</name>
    <dbReference type="NCBI Taxonomy" id="424757"/>
    <lineage>
        <taxon>Bacteria</taxon>
        <taxon>Pseudomonadati</taxon>
        <taxon>Pseudomonadota</taxon>
        <taxon>Alphaproteobacteria</taxon>
        <taxon>Hyphomicrobiales</taxon>
        <taxon>Aurantimonadaceae</taxon>
        <taxon>Aureimonas</taxon>
    </lineage>
</organism>
<reference evidence="6" key="1">
    <citation type="journal article" date="2015" name="Proc. Natl. Acad. Sci. U.S.A.">
        <title>Bacterial clade with the ribosomal RNA operon on a small plasmid rather than the chromosome.</title>
        <authorList>
            <person name="Anda M."/>
            <person name="Ohtsubo Y."/>
            <person name="Okubo T."/>
            <person name="Sugawara M."/>
            <person name="Nagata Y."/>
            <person name="Tsuda M."/>
            <person name="Minamisawa K."/>
            <person name="Mitsui H."/>
        </authorList>
    </citation>
    <scope>NUCLEOTIDE SEQUENCE</scope>
    <source>
        <strain evidence="6">JCM 14755</strain>
    </source>
</reference>
<dbReference type="SUPFAM" id="SSF51556">
    <property type="entry name" value="Metallo-dependent hydrolases"/>
    <property type="match status" value="1"/>
</dbReference>
<accession>A0A0P0Z0Z4</accession>
<evidence type="ECO:0000256" key="4">
    <source>
        <dbReference type="ARBA" id="ARBA00022833"/>
    </source>
</evidence>
<dbReference type="RefSeq" id="WP_062226592.1">
    <property type="nucleotide sequence ID" value="NZ_BBWR01000003.1"/>
</dbReference>
<evidence type="ECO:0000259" key="5">
    <source>
        <dbReference type="Pfam" id="PF01979"/>
    </source>
</evidence>
<dbReference type="PANTHER" id="PTHR11271">
    <property type="entry name" value="GUANINE DEAMINASE"/>
    <property type="match status" value="1"/>
</dbReference>
<feature type="domain" description="Amidohydrolase-related" evidence="5">
    <location>
        <begin position="45"/>
        <end position="425"/>
    </location>
</feature>
<dbReference type="GO" id="GO:0046872">
    <property type="term" value="F:metal ion binding"/>
    <property type="evidence" value="ECO:0007669"/>
    <property type="project" value="UniProtKB-KW"/>
</dbReference>
<dbReference type="OrthoDB" id="9796020at2"/>